<gene>
    <name evidence="1" type="ORF">I4W93_012945</name>
</gene>
<sequence length="70" mass="7638">MGPFEIAALAIIGGISLSAFKVYNDNKGKAGSAELDALKAEQEKLKQRIATLESIVTDKTYQLKDQINRL</sequence>
<protein>
    <submittedName>
        <fullName evidence="1">Uncharacterized protein</fullName>
    </submittedName>
</protein>
<evidence type="ECO:0000313" key="1">
    <source>
        <dbReference type="EMBL" id="MBZ9612504.1"/>
    </source>
</evidence>
<proteinExistence type="predicted"/>
<accession>A0ABS7XAC1</accession>
<dbReference type="Proteomes" id="UP000663814">
    <property type="component" value="Unassembled WGS sequence"/>
</dbReference>
<reference evidence="1 2" key="2">
    <citation type="submission" date="2021-08" db="EMBL/GenBank/DDBJ databases">
        <title>Rheinheimera aquimaris sp. nov., isolated from seawater of the East Sea in Korea.</title>
        <authorList>
            <person name="Kim K.H."/>
            <person name="Wenting R."/>
            <person name="Kim K.R."/>
            <person name="Jeon C.O."/>
        </authorList>
    </citation>
    <scope>NUCLEOTIDE SEQUENCE [LARGE SCALE GENOMIC DNA]</scope>
    <source>
        <strain evidence="1 2">MA-13</strain>
    </source>
</reference>
<name>A0ABS7XAC1_9GAMM</name>
<dbReference type="EMBL" id="JAERPS020000004">
    <property type="protein sequence ID" value="MBZ9612504.1"/>
    <property type="molecule type" value="Genomic_DNA"/>
</dbReference>
<keyword evidence="2" id="KW-1185">Reference proteome</keyword>
<dbReference type="RefSeq" id="WP_205311376.1">
    <property type="nucleotide sequence ID" value="NZ_JAERPS020000004.1"/>
</dbReference>
<comment type="caution">
    <text evidence="1">The sequence shown here is derived from an EMBL/GenBank/DDBJ whole genome shotgun (WGS) entry which is preliminary data.</text>
</comment>
<organism evidence="1 2">
    <name type="scientific">Rheinheimera maricola</name>
    <dbReference type="NCBI Taxonomy" id="2793282"/>
    <lineage>
        <taxon>Bacteria</taxon>
        <taxon>Pseudomonadati</taxon>
        <taxon>Pseudomonadota</taxon>
        <taxon>Gammaproteobacteria</taxon>
        <taxon>Chromatiales</taxon>
        <taxon>Chromatiaceae</taxon>
        <taxon>Rheinheimera</taxon>
    </lineage>
</organism>
<reference evidence="1 2" key="1">
    <citation type="submission" date="2020-12" db="EMBL/GenBank/DDBJ databases">
        <authorList>
            <person name="Ruan W."/>
            <person name="Khan S.A."/>
            <person name="Jeon C.O."/>
        </authorList>
    </citation>
    <scope>NUCLEOTIDE SEQUENCE [LARGE SCALE GENOMIC DNA]</scope>
    <source>
        <strain evidence="1 2">MA-13</strain>
    </source>
</reference>
<evidence type="ECO:0000313" key="2">
    <source>
        <dbReference type="Proteomes" id="UP000663814"/>
    </source>
</evidence>